<protein>
    <submittedName>
        <fullName evidence="1">Class I SAM-dependent methyltransferase</fullName>
        <ecNumber evidence="3">2.1.-.-</ecNumber>
    </submittedName>
</protein>
<dbReference type="InterPro" id="IPR029063">
    <property type="entry name" value="SAM-dependent_MTases_sf"/>
</dbReference>
<dbReference type="AlphaFoldDB" id="A0A4D7DLR4"/>
<keyword evidence="1" id="KW-0489">Methyltransferase</keyword>
<dbReference type="GO" id="GO:0032259">
    <property type="term" value="P:methylation"/>
    <property type="evidence" value="ECO:0007669"/>
    <property type="project" value="UniProtKB-KW"/>
</dbReference>
<gene>
    <name evidence="1" type="ORF">CFBP5473_11545</name>
    <name evidence="3" type="ORF">CFBP5477_012125</name>
    <name evidence="2" type="ORF">J5285_08185</name>
</gene>
<dbReference type="RefSeq" id="WP_051441289.1">
    <property type="nucleotide sequence ID" value="NZ_CP039691.1"/>
</dbReference>
<dbReference type="GO" id="GO:0008168">
    <property type="term" value="F:methyltransferase activity"/>
    <property type="evidence" value="ECO:0007669"/>
    <property type="project" value="UniProtKB-KW"/>
</dbReference>
<dbReference type="EMBL" id="CP072167">
    <property type="protein sequence ID" value="QYA06064.1"/>
    <property type="molecule type" value="Genomic_DNA"/>
</dbReference>
<dbReference type="CDD" id="cd02440">
    <property type="entry name" value="AdoMet_MTases"/>
    <property type="match status" value="1"/>
</dbReference>
<evidence type="ECO:0000313" key="2">
    <source>
        <dbReference type="EMBL" id="QYA06064.1"/>
    </source>
</evidence>
<sequence>MARIYDTHENIDSLQIQNFFNARAKKETDAVNAVMLQSAGSSLATDRDIHERSHLLPRPASRSKILELGCGAGRLALAYRDEGHAYLGIDFSDELIARANADVAIPDRIHFQVGQVPSIEVEDLRLQPPFDLIIVTALLLYLNDEAVLQTFELIGKLAAPVAEVYVREPLSDIAKRMTLKQHFSEELDDVYNAIYRTPDEMKAVLDQTLVSGGFTYKVCGDYAFPPSLQNRAETAQRYFSLSRG</sequence>
<dbReference type="OrthoDB" id="9811589at2"/>
<organism evidence="1 4">
    <name type="scientific">Agrobacterium larrymoorei</name>
    <dbReference type="NCBI Taxonomy" id="160699"/>
    <lineage>
        <taxon>Bacteria</taxon>
        <taxon>Pseudomonadati</taxon>
        <taxon>Pseudomonadota</taxon>
        <taxon>Alphaproteobacteria</taxon>
        <taxon>Hyphomicrobiales</taxon>
        <taxon>Rhizobiaceae</taxon>
        <taxon>Rhizobium/Agrobacterium group</taxon>
        <taxon>Agrobacterium</taxon>
    </lineage>
</organism>
<evidence type="ECO:0000313" key="4">
    <source>
        <dbReference type="Proteomes" id="UP000298545"/>
    </source>
</evidence>
<dbReference type="PANTHER" id="PTHR43861:SF1">
    <property type="entry name" value="TRANS-ACONITATE 2-METHYLTRANSFERASE"/>
    <property type="match status" value="1"/>
</dbReference>
<dbReference type="EMBL" id="CP124733">
    <property type="protein sequence ID" value="WHA40561.1"/>
    <property type="molecule type" value="Genomic_DNA"/>
</dbReference>
<proteinExistence type="predicted"/>
<reference evidence="1 4" key="1">
    <citation type="submission" date="2019-04" db="EMBL/GenBank/DDBJ databases">
        <title>Complete genome sequence of Agrobacterium larrymoorei CFBP5473.</title>
        <authorList>
            <person name="Haryono M."/>
            <person name="Chou L."/>
            <person name="Lin Y.-C."/>
            <person name="Lai E.-M."/>
            <person name="Kuo C.-H."/>
        </authorList>
    </citation>
    <scope>NUCLEOTIDE SEQUENCE [LARGE SCALE GENOMIC DNA]</scope>
    <source>
        <strain evidence="1 4">CFBP5473</strain>
    </source>
</reference>
<dbReference type="PANTHER" id="PTHR43861">
    <property type="entry name" value="TRANS-ACONITATE 2-METHYLTRANSFERASE-RELATED"/>
    <property type="match status" value="1"/>
</dbReference>
<evidence type="ECO:0000313" key="1">
    <source>
        <dbReference type="EMBL" id="QCI98473.1"/>
    </source>
</evidence>
<dbReference type="Proteomes" id="UP000298664">
    <property type="component" value="Chromosome Circular"/>
</dbReference>
<dbReference type="KEGG" id="alf:CFBP5473_11545"/>
<keyword evidence="1" id="KW-0808">Transferase</keyword>
<dbReference type="Pfam" id="PF13489">
    <property type="entry name" value="Methyltransf_23"/>
    <property type="match status" value="1"/>
</dbReference>
<dbReference type="EC" id="2.1.-.-" evidence="3"/>
<dbReference type="EMBL" id="CP039691">
    <property type="protein sequence ID" value="QCI98473.1"/>
    <property type="molecule type" value="Genomic_DNA"/>
</dbReference>
<dbReference type="Proteomes" id="UP000826513">
    <property type="component" value="Chromosome 1"/>
</dbReference>
<dbReference type="STRING" id="1367849.GCA_000518585_02933"/>
<evidence type="ECO:0000313" key="3">
    <source>
        <dbReference type="EMBL" id="WHA40561.1"/>
    </source>
</evidence>
<reference evidence="3" key="3">
    <citation type="submission" date="2023-05" db="EMBL/GenBank/DDBJ databases">
        <title>Complete genome sequence of Agrobacterium larrymoorei CFBP5477.</title>
        <authorList>
            <person name="Yen H.-C."/>
            <person name="Chou L."/>
            <person name="Lin Y.-C."/>
            <person name="Lai E.-M."/>
            <person name="Kuo C.-H."/>
        </authorList>
    </citation>
    <scope>NUCLEOTIDE SEQUENCE</scope>
    <source>
        <strain evidence="3">CFBP5477</strain>
    </source>
</reference>
<accession>A0A4D7DLR4</accession>
<dbReference type="Proteomes" id="UP000298545">
    <property type="component" value="Chromosome circular"/>
</dbReference>
<keyword evidence="5" id="KW-1185">Reference proteome</keyword>
<reference evidence="2 5" key="2">
    <citation type="submission" date="2021-03" db="EMBL/GenBank/DDBJ databases">
        <title>Rapid diversification of plasmids in a genus of pathogenic and nitrogen fixing bacteria.</title>
        <authorList>
            <person name="Weisberg A.J."/>
            <person name="Miller M."/>
            <person name="Ream W."/>
            <person name="Grunwald N.J."/>
            <person name="Chang J.H."/>
        </authorList>
    </citation>
    <scope>NUCLEOTIDE SEQUENCE [LARGE SCALE GENOMIC DNA]</scope>
    <source>
        <strain evidence="2 5">AF3.44</strain>
    </source>
</reference>
<dbReference type="SUPFAM" id="SSF53335">
    <property type="entry name" value="S-adenosyl-L-methionine-dependent methyltransferases"/>
    <property type="match status" value="1"/>
</dbReference>
<name>A0A4D7DLR4_9HYPH</name>
<dbReference type="Gene3D" id="3.40.50.150">
    <property type="entry name" value="Vaccinia Virus protein VP39"/>
    <property type="match status" value="1"/>
</dbReference>
<evidence type="ECO:0000313" key="5">
    <source>
        <dbReference type="Proteomes" id="UP000826513"/>
    </source>
</evidence>